<dbReference type="OrthoDB" id="9792386at2"/>
<dbReference type="Proteomes" id="UP000313231">
    <property type="component" value="Unassembled WGS sequence"/>
</dbReference>
<dbReference type="InterPro" id="IPR023418">
    <property type="entry name" value="Thyroxine_BS"/>
</dbReference>
<evidence type="ECO:0000256" key="3">
    <source>
        <dbReference type="ARBA" id="ARBA00009850"/>
    </source>
</evidence>
<feature type="binding site" evidence="7">
    <location>
        <position position="11"/>
    </location>
    <ligand>
        <name>substrate</name>
    </ligand>
</feature>
<dbReference type="EC" id="3.5.2.17" evidence="8"/>
<evidence type="ECO:0000256" key="1">
    <source>
        <dbReference type="ARBA" id="ARBA00001043"/>
    </source>
</evidence>
<comment type="function">
    <text evidence="2">Catalyzes the hydrolysis of 5-hydroxyisourate (HIU) to 2-oxo-4-hydroxy-4-carboxy-5-ureidoimidazoline (OHCU).</text>
</comment>
<evidence type="ECO:0000256" key="6">
    <source>
        <dbReference type="ARBA" id="ARBA00022801"/>
    </source>
</evidence>
<evidence type="ECO:0000259" key="9">
    <source>
        <dbReference type="Pfam" id="PF00576"/>
    </source>
</evidence>
<dbReference type="CDD" id="cd05822">
    <property type="entry name" value="TLP_HIUase"/>
    <property type="match status" value="1"/>
</dbReference>
<dbReference type="InterPro" id="IPR036817">
    <property type="entry name" value="Transthyretin/HIU_hydrolase_sf"/>
</dbReference>
<comment type="caution">
    <text evidence="10">The sequence shown here is derived from an EMBL/GenBank/DDBJ whole genome shotgun (WGS) entry which is preliminary data.</text>
</comment>
<dbReference type="AlphaFoldDB" id="A0A5C4VRI1"/>
<dbReference type="GO" id="GO:0033971">
    <property type="term" value="F:hydroxyisourate hydrolase activity"/>
    <property type="evidence" value="ECO:0007669"/>
    <property type="project" value="UniProtKB-EC"/>
</dbReference>
<dbReference type="PANTHER" id="PTHR10395">
    <property type="entry name" value="URICASE AND TRANSTHYRETIN-RELATED"/>
    <property type="match status" value="1"/>
</dbReference>
<sequence>MSSHRSAITTHVLDTALGRPARGVPVRLSRLEAAADGAGGAGGADPQTTVLATSITDDDGRVAELGPAQVPPGTYQLLFDTAAYSAASGQDCFFPEVTITFAVTDERHHHVPLLLSPFAYSTYRGS</sequence>
<organism evidence="10 11">
    <name type="scientific">Nocardioides albidus</name>
    <dbReference type="NCBI Taxonomy" id="1517589"/>
    <lineage>
        <taxon>Bacteria</taxon>
        <taxon>Bacillati</taxon>
        <taxon>Actinomycetota</taxon>
        <taxon>Actinomycetes</taxon>
        <taxon>Propionibacteriales</taxon>
        <taxon>Nocardioidaceae</taxon>
        <taxon>Nocardioides</taxon>
    </lineage>
</organism>
<evidence type="ECO:0000256" key="4">
    <source>
        <dbReference type="ARBA" id="ARBA00011881"/>
    </source>
</evidence>
<keyword evidence="6 8" id="KW-0378">Hydrolase</keyword>
<dbReference type="Pfam" id="PF00576">
    <property type="entry name" value="Transthyretin"/>
    <property type="match status" value="1"/>
</dbReference>
<evidence type="ECO:0000256" key="2">
    <source>
        <dbReference type="ARBA" id="ARBA00002704"/>
    </source>
</evidence>
<dbReference type="InterPro" id="IPR000895">
    <property type="entry name" value="Transthyretin/HIU_hydrolase"/>
</dbReference>
<reference evidence="10 11" key="1">
    <citation type="journal article" date="2016" name="Int. J. Syst. Evol. Microbiol.">
        <title>Nocardioides albidus sp. nov., an actinobacterium isolated from garden soil.</title>
        <authorList>
            <person name="Singh H."/>
            <person name="Du J."/>
            <person name="Trinh H."/>
            <person name="Won K."/>
            <person name="Yang J.E."/>
            <person name="Yin C."/>
            <person name="Kook M."/>
            <person name="Yi T.H."/>
        </authorList>
    </citation>
    <scope>NUCLEOTIDE SEQUENCE [LARGE SCALE GENOMIC DNA]</scope>
    <source>
        <strain evidence="10 11">CCTCC AB 2015297</strain>
    </source>
</reference>
<dbReference type="InterPro" id="IPR014306">
    <property type="entry name" value="Hydroxyisourate_hydrolase"/>
</dbReference>
<dbReference type="InterPro" id="IPR023416">
    <property type="entry name" value="Transthyretin/HIU_hydrolase_d"/>
</dbReference>
<dbReference type="PRINTS" id="PR00189">
    <property type="entry name" value="TRNSTHYRETIN"/>
</dbReference>
<dbReference type="Gene3D" id="2.60.40.180">
    <property type="entry name" value="Transthyretin/hydroxyisourate hydrolase domain"/>
    <property type="match status" value="1"/>
</dbReference>
<comment type="similarity">
    <text evidence="3 8">Belongs to the transthyretin family. 5-hydroxyisourate hydrolase subfamily.</text>
</comment>
<evidence type="ECO:0000256" key="8">
    <source>
        <dbReference type="RuleBase" id="RU361270"/>
    </source>
</evidence>
<dbReference type="PROSITE" id="PS00768">
    <property type="entry name" value="TRANSTHYRETIN_1"/>
    <property type="match status" value="1"/>
</dbReference>
<dbReference type="PANTHER" id="PTHR10395:SF7">
    <property type="entry name" value="5-HYDROXYISOURATE HYDROLASE"/>
    <property type="match status" value="1"/>
</dbReference>
<protein>
    <recommendedName>
        <fullName evidence="8">5-hydroxyisourate hydrolase</fullName>
        <shortName evidence="8">HIU hydrolase</shortName>
        <shortName evidence="8">HIUHase</shortName>
        <ecNumber evidence="8">3.5.2.17</ecNumber>
    </recommendedName>
</protein>
<keyword evidence="5 8" id="KW-0659">Purine metabolism</keyword>
<feature type="binding site" evidence="7">
    <location>
        <position position="123"/>
    </location>
    <ligand>
        <name>substrate</name>
    </ligand>
</feature>
<feature type="binding site" evidence="7">
    <location>
        <position position="61"/>
    </location>
    <ligand>
        <name>substrate</name>
    </ligand>
</feature>
<keyword evidence="11" id="KW-1185">Reference proteome</keyword>
<feature type="domain" description="Transthyretin/hydroxyisourate hydrolase" evidence="9">
    <location>
        <begin position="8"/>
        <end position="125"/>
    </location>
</feature>
<name>A0A5C4VRI1_9ACTN</name>
<dbReference type="GO" id="GO:0006144">
    <property type="term" value="P:purine nucleobase metabolic process"/>
    <property type="evidence" value="ECO:0007669"/>
    <property type="project" value="UniProtKB-KW"/>
</dbReference>
<gene>
    <name evidence="10" type="primary">uraH</name>
    <name evidence="10" type="ORF">FHP29_14760</name>
</gene>
<evidence type="ECO:0000256" key="5">
    <source>
        <dbReference type="ARBA" id="ARBA00022631"/>
    </source>
</evidence>
<dbReference type="RefSeq" id="WP_139623614.1">
    <property type="nucleotide sequence ID" value="NZ_VDMP01000025.1"/>
</dbReference>
<proteinExistence type="inferred from homology"/>
<dbReference type="SUPFAM" id="SSF49472">
    <property type="entry name" value="Transthyretin (synonym: prealbumin)"/>
    <property type="match status" value="1"/>
</dbReference>
<evidence type="ECO:0000313" key="11">
    <source>
        <dbReference type="Proteomes" id="UP000313231"/>
    </source>
</evidence>
<accession>A0A5C4VRI1</accession>
<evidence type="ECO:0000256" key="7">
    <source>
        <dbReference type="PIRSR" id="PIRSR600895-51"/>
    </source>
</evidence>
<comment type="catalytic activity">
    <reaction evidence="1 8">
        <text>5-hydroxyisourate + H2O = 5-hydroxy-2-oxo-4-ureido-2,5-dihydro-1H-imidazole-5-carboxylate + H(+)</text>
        <dbReference type="Rhea" id="RHEA:23736"/>
        <dbReference type="ChEBI" id="CHEBI:15377"/>
        <dbReference type="ChEBI" id="CHEBI:15378"/>
        <dbReference type="ChEBI" id="CHEBI:18072"/>
        <dbReference type="ChEBI" id="CHEBI:58639"/>
        <dbReference type="EC" id="3.5.2.17"/>
    </reaction>
</comment>
<evidence type="ECO:0000313" key="10">
    <source>
        <dbReference type="EMBL" id="TNM38502.1"/>
    </source>
</evidence>
<dbReference type="EMBL" id="VDMP01000025">
    <property type="protein sequence ID" value="TNM38502.1"/>
    <property type="molecule type" value="Genomic_DNA"/>
</dbReference>
<dbReference type="NCBIfam" id="TIGR02962">
    <property type="entry name" value="hdxy_isourate"/>
    <property type="match status" value="1"/>
</dbReference>
<comment type="subunit">
    <text evidence="4 8">Homotetramer.</text>
</comment>